<reference evidence="1" key="1">
    <citation type="submission" date="2022-01" db="EMBL/GenBank/DDBJ databases">
        <authorList>
            <person name="King R."/>
        </authorList>
    </citation>
    <scope>NUCLEOTIDE SEQUENCE</scope>
</reference>
<dbReference type="AlphaFoldDB" id="A0A9N9M9A4"/>
<protein>
    <submittedName>
        <fullName evidence="1">Uncharacterized protein</fullName>
    </submittedName>
</protein>
<name>A0A9N9M9A4_9CUCU</name>
<evidence type="ECO:0000313" key="1">
    <source>
        <dbReference type="EMBL" id="CAG9760017.1"/>
    </source>
</evidence>
<gene>
    <name evidence="1" type="ORF">CEUTPL_LOCUS753</name>
</gene>
<dbReference type="EMBL" id="OU892277">
    <property type="protein sequence ID" value="CAG9760017.1"/>
    <property type="molecule type" value="Genomic_DNA"/>
</dbReference>
<proteinExistence type="predicted"/>
<sequence>MTMELETESSVWALLSWLSNILSKRHPNAVLVHFSRCFIFSSFAFVERLRPRYEEGRLFHRRTRACWLFREVKLQLIFQSFIGNLCMKNCVYDLRRAVCKLKYLNISEIVKINMGQNKSFPKNLKSSTP</sequence>
<keyword evidence="2" id="KW-1185">Reference proteome</keyword>
<organism evidence="1 2">
    <name type="scientific">Ceutorhynchus assimilis</name>
    <name type="common">cabbage seed weevil</name>
    <dbReference type="NCBI Taxonomy" id="467358"/>
    <lineage>
        <taxon>Eukaryota</taxon>
        <taxon>Metazoa</taxon>
        <taxon>Ecdysozoa</taxon>
        <taxon>Arthropoda</taxon>
        <taxon>Hexapoda</taxon>
        <taxon>Insecta</taxon>
        <taxon>Pterygota</taxon>
        <taxon>Neoptera</taxon>
        <taxon>Endopterygota</taxon>
        <taxon>Coleoptera</taxon>
        <taxon>Polyphaga</taxon>
        <taxon>Cucujiformia</taxon>
        <taxon>Curculionidae</taxon>
        <taxon>Ceutorhynchinae</taxon>
        <taxon>Ceutorhynchus</taxon>
    </lineage>
</organism>
<accession>A0A9N9M9A4</accession>
<dbReference type="Proteomes" id="UP001152799">
    <property type="component" value="Chromosome 1"/>
</dbReference>
<evidence type="ECO:0000313" key="2">
    <source>
        <dbReference type="Proteomes" id="UP001152799"/>
    </source>
</evidence>